<comment type="caution">
    <text evidence="3">The sequence shown here is derived from an EMBL/GenBank/DDBJ whole genome shotgun (WGS) entry which is preliminary data.</text>
</comment>
<dbReference type="SUPFAM" id="SSF52218">
    <property type="entry name" value="Flavoproteins"/>
    <property type="match status" value="1"/>
</dbReference>
<evidence type="ECO:0000256" key="1">
    <source>
        <dbReference type="SAM" id="MobiDB-lite"/>
    </source>
</evidence>
<accession>A0ABT0JYW2</accession>
<dbReference type="Gene3D" id="3.40.50.360">
    <property type="match status" value="1"/>
</dbReference>
<keyword evidence="4" id="KW-1185">Reference proteome</keyword>
<sequence length="218" mass="22959">MAQLTAPTTPPSAAPTPDVSRLAGRSRTLEVAVLLSSVRPGRLAPTVGAWFTDQAAGRDDLRLTLVDPASTPLDHPGADPADPGVAVARADLGERLAAADAFIVITPEYNHSYPAALKHILDSYRREWFAKPVGFVSYGGMSGGLRAVEHLRGVFAELHSVGVRDGVSLHGVQAADFAAGGRVAADPQVAVAARALLDQLAWWGRALRDAREIEPYAA</sequence>
<dbReference type="PANTHER" id="PTHR30543:SF21">
    <property type="entry name" value="NAD(P)H-DEPENDENT FMN REDUCTASE LOT6"/>
    <property type="match status" value="1"/>
</dbReference>
<feature type="region of interest" description="Disordered" evidence="1">
    <location>
        <begin position="1"/>
        <end position="21"/>
    </location>
</feature>
<proteinExistence type="predicted"/>
<dbReference type="InterPro" id="IPR050712">
    <property type="entry name" value="NAD(P)H-dep_reductase"/>
</dbReference>
<reference evidence="3 4" key="1">
    <citation type="submission" date="2022-04" db="EMBL/GenBank/DDBJ databases">
        <title>Genome diversity in the genus Frankia.</title>
        <authorList>
            <person name="Carlos-Shanley C."/>
            <person name="Hahn D."/>
        </authorList>
    </citation>
    <scope>NUCLEOTIDE SEQUENCE [LARGE SCALE GENOMIC DNA]</scope>
    <source>
        <strain evidence="3 4">Ag45/Mut15</strain>
    </source>
</reference>
<dbReference type="Proteomes" id="UP001201873">
    <property type="component" value="Unassembled WGS sequence"/>
</dbReference>
<dbReference type="EMBL" id="JALKFT010000011">
    <property type="protein sequence ID" value="MCK9876735.1"/>
    <property type="molecule type" value="Genomic_DNA"/>
</dbReference>
<protein>
    <submittedName>
        <fullName evidence="3">NAD(P)H-dependent oxidoreductase</fullName>
    </submittedName>
</protein>
<gene>
    <name evidence="3" type="ORF">MXD59_13260</name>
</gene>
<evidence type="ECO:0000259" key="2">
    <source>
        <dbReference type="Pfam" id="PF03358"/>
    </source>
</evidence>
<dbReference type="RefSeq" id="WP_248824979.1">
    <property type="nucleotide sequence ID" value="NZ_JALKFT010000011.1"/>
</dbReference>
<dbReference type="PANTHER" id="PTHR30543">
    <property type="entry name" value="CHROMATE REDUCTASE"/>
    <property type="match status" value="1"/>
</dbReference>
<feature type="domain" description="NADPH-dependent FMN reductase-like" evidence="2">
    <location>
        <begin position="30"/>
        <end position="168"/>
    </location>
</feature>
<dbReference type="InterPro" id="IPR005025">
    <property type="entry name" value="FMN_Rdtase-like_dom"/>
</dbReference>
<evidence type="ECO:0000313" key="4">
    <source>
        <dbReference type="Proteomes" id="UP001201873"/>
    </source>
</evidence>
<evidence type="ECO:0000313" key="3">
    <source>
        <dbReference type="EMBL" id="MCK9876735.1"/>
    </source>
</evidence>
<dbReference type="Pfam" id="PF03358">
    <property type="entry name" value="FMN_red"/>
    <property type="match status" value="1"/>
</dbReference>
<organism evidence="3 4">
    <name type="scientific">Frankia umida</name>
    <dbReference type="NCBI Taxonomy" id="573489"/>
    <lineage>
        <taxon>Bacteria</taxon>
        <taxon>Bacillati</taxon>
        <taxon>Actinomycetota</taxon>
        <taxon>Actinomycetes</taxon>
        <taxon>Frankiales</taxon>
        <taxon>Frankiaceae</taxon>
        <taxon>Frankia</taxon>
    </lineage>
</organism>
<dbReference type="InterPro" id="IPR029039">
    <property type="entry name" value="Flavoprotein-like_sf"/>
</dbReference>
<name>A0ABT0JYW2_9ACTN</name>